<dbReference type="InterPro" id="IPR036551">
    <property type="entry name" value="Flavin_trans-like"/>
</dbReference>
<gene>
    <name evidence="3 7" type="primary">coaBC</name>
    <name evidence="7" type="ORF">HGG74_05735</name>
</gene>
<dbReference type="InterPro" id="IPR035929">
    <property type="entry name" value="CoaB-like_sf"/>
</dbReference>
<name>A0A7X6HDP3_9MICC</name>
<feature type="region of interest" description="Phosphopantothenoylcysteine decarboxylase" evidence="3">
    <location>
        <begin position="1"/>
        <end position="190"/>
    </location>
</feature>
<keyword evidence="8" id="KW-1185">Reference proteome</keyword>
<feature type="binding site" evidence="3">
    <location>
        <position position="330"/>
    </location>
    <ligand>
        <name>CTP</name>
        <dbReference type="ChEBI" id="CHEBI:37563"/>
    </ligand>
</feature>
<dbReference type="InterPro" id="IPR005252">
    <property type="entry name" value="CoaBC"/>
</dbReference>
<comment type="pathway">
    <text evidence="3 4">Cofactor biosynthesis; coenzyme A biosynthesis; CoA from (R)-pantothenate: step 3/5.</text>
</comment>
<feature type="binding site" evidence="3">
    <location>
        <position position="279"/>
    </location>
    <ligand>
        <name>CTP</name>
        <dbReference type="ChEBI" id="CHEBI:37563"/>
    </ligand>
</feature>
<comment type="cofactor">
    <cofactor evidence="3">
        <name>FMN</name>
        <dbReference type="ChEBI" id="CHEBI:58210"/>
    </cofactor>
    <text evidence="3">Binds 1 FMN per subunit.</text>
</comment>
<comment type="similarity">
    <text evidence="3 4">In the N-terminal section; belongs to the HFCD (homo-oligomeric flavin containing Cys decarboxylase) superfamily.</text>
</comment>
<comment type="similarity">
    <text evidence="3 4">In the C-terminal section; belongs to the PPC synthetase family.</text>
</comment>
<dbReference type="EC" id="6.3.2.5" evidence="3"/>
<keyword evidence="3" id="KW-0479">Metal-binding</keyword>
<reference evidence="7 8" key="1">
    <citation type="submission" date="2020-04" db="EMBL/GenBank/DDBJ databases">
        <title>Arthrobacter sp. nov.</title>
        <authorList>
            <person name="Liu S."/>
        </authorList>
    </citation>
    <scope>NUCLEOTIDE SEQUENCE [LARGE SCALE GENOMIC DNA]</scope>
    <source>
        <strain evidence="7 8">E918</strain>
    </source>
</reference>
<feature type="region of interest" description="Phosphopantothenate--cysteine ligase" evidence="3">
    <location>
        <begin position="191"/>
        <end position="410"/>
    </location>
</feature>
<keyword evidence="1 3" id="KW-0210">Decarboxylase</keyword>
<dbReference type="GO" id="GO:0015937">
    <property type="term" value="P:coenzyme A biosynthetic process"/>
    <property type="evidence" value="ECO:0007669"/>
    <property type="project" value="UniProtKB-UniRule"/>
</dbReference>
<evidence type="ECO:0000259" key="5">
    <source>
        <dbReference type="Pfam" id="PF02441"/>
    </source>
</evidence>
<comment type="function">
    <text evidence="3">Catalyzes two sequential steps in the biosynthesis of coenzyme A. In the first step cysteine is conjugated to 4'-phosphopantothenate to form 4-phosphopantothenoylcysteine. In the second step the latter compound is decarboxylated to form 4'-phosphopantotheine.</text>
</comment>
<protein>
    <recommendedName>
        <fullName evidence="3">Coenzyme A biosynthesis bifunctional protein CoaBC</fullName>
    </recommendedName>
    <alternativeName>
        <fullName evidence="3">DNA/pantothenate metabolism flavoprotein</fullName>
    </alternativeName>
    <alternativeName>
        <fullName evidence="3">Phosphopantothenoylcysteine synthetase/decarboxylase</fullName>
        <shortName evidence="3">PPCS-PPCDC</shortName>
    </alternativeName>
    <domain>
        <recommendedName>
            <fullName evidence="3">Phosphopantothenoylcysteine decarboxylase</fullName>
            <shortName evidence="3">PPC decarboxylase</shortName>
            <shortName evidence="3">PPC-DC</shortName>
            <ecNumber evidence="3">4.1.1.36</ecNumber>
        </recommendedName>
        <alternativeName>
            <fullName evidence="3">CoaC</fullName>
        </alternativeName>
    </domain>
    <domain>
        <recommendedName>
            <fullName evidence="3">Phosphopantothenate--cysteine ligase</fullName>
            <ecNumber evidence="3">6.3.2.5</ecNumber>
        </recommendedName>
        <alternativeName>
            <fullName evidence="3">CoaB</fullName>
        </alternativeName>
        <alternativeName>
            <fullName evidence="3">Phosphopantothenoylcysteine synthetase</fullName>
            <shortName evidence="3">PPC synthetase</shortName>
            <shortName evidence="3">PPC-S</shortName>
        </alternativeName>
    </domain>
</protein>
<keyword evidence="3" id="KW-0511">Multifunctional enzyme</keyword>
<dbReference type="SUPFAM" id="SSF102645">
    <property type="entry name" value="CoaB-like"/>
    <property type="match status" value="1"/>
</dbReference>
<dbReference type="InterPro" id="IPR003382">
    <property type="entry name" value="Flavoprotein"/>
</dbReference>
<dbReference type="GO" id="GO:0004633">
    <property type="term" value="F:phosphopantothenoylcysteine decarboxylase activity"/>
    <property type="evidence" value="ECO:0007669"/>
    <property type="project" value="UniProtKB-UniRule"/>
</dbReference>
<dbReference type="EC" id="4.1.1.36" evidence="3"/>
<dbReference type="GO" id="GO:0004632">
    <property type="term" value="F:phosphopantothenate--cysteine ligase activity"/>
    <property type="evidence" value="ECO:0007669"/>
    <property type="project" value="UniProtKB-UniRule"/>
</dbReference>
<comment type="pathway">
    <text evidence="3 4">Cofactor biosynthesis; coenzyme A biosynthesis; CoA from (R)-pantothenate: step 2/5.</text>
</comment>
<dbReference type="PANTHER" id="PTHR14359">
    <property type="entry name" value="HOMO-OLIGOMERIC FLAVIN CONTAINING CYS DECARBOXYLASE FAMILY"/>
    <property type="match status" value="1"/>
</dbReference>
<organism evidence="7 8">
    <name type="scientific">Arthrobacter mobilis</name>
    <dbReference type="NCBI Taxonomy" id="2724944"/>
    <lineage>
        <taxon>Bacteria</taxon>
        <taxon>Bacillati</taxon>
        <taxon>Actinomycetota</taxon>
        <taxon>Actinomycetes</taxon>
        <taxon>Micrococcales</taxon>
        <taxon>Micrococcaceae</taxon>
        <taxon>Arthrobacter</taxon>
    </lineage>
</organism>
<dbReference type="InterPro" id="IPR007085">
    <property type="entry name" value="DNA/pantothenate-metab_flavo_C"/>
</dbReference>
<keyword evidence="3 4" id="KW-0436">Ligase</keyword>
<comment type="catalytic activity">
    <reaction evidence="3 4">
        <text>N-[(R)-4-phosphopantothenoyl]-L-cysteine + H(+) = (R)-4'-phosphopantetheine + CO2</text>
        <dbReference type="Rhea" id="RHEA:16793"/>
        <dbReference type="ChEBI" id="CHEBI:15378"/>
        <dbReference type="ChEBI" id="CHEBI:16526"/>
        <dbReference type="ChEBI" id="CHEBI:59458"/>
        <dbReference type="ChEBI" id="CHEBI:61723"/>
        <dbReference type="EC" id="4.1.1.36"/>
    </reaction>
</comment>
<dbReference type="AlphaFoldDB" id="A0A7X6HDP3"/>
<evidence type="ECO:0000256" key="1">
    <source>
        <dbReference type="ARBA" id="ARBA00022793"/>
    </source>
</evidence>
<dbReference type="Gene3D" id="3.40.50.1950">
    <property type="entry name" value="Flavin prenyltransferase-like"/>
    <property type="match status" value="1"/>
</dbReference>
<keyword evidence="3" id="KW-0460">Magnesium</keyword>
<feature type="binding site" evidence="3">
    <location>
        <position position="348"/>
    </location>
    <ligand>
        <name>CTP</name>
        <dbReference type="ChEBI" id="CHEBI:37563"/>
    </ligand>
</feature>
<dbReference type="RefSeq" id="WP_168485378.1">
    <property type="nucleotide sequence ID" value="NZ_JAAZSQ010000003.1"/>
</dbReference>
<comment type="catalytic activity">
    <reaction evidence="3 4">
        <text>(R)-4'-phosphopantothenate + L-cysteine + CTP = N-[(R)-4-phosphopantothenoyl]-L-cysteine + CMP + diphosphate + H(+)</text>
        <dbReference type="Rhea" id="RHEA:19397"/>
        <dbReference type="ChEBI" id="CHEBI:10986"/>
        <dbReference type="ChEBI" id="CHEBI:15378"/>
        <dbReference type="ChEBI" id="CHEBI:33019"/>
        <dbReference type="ChEBI" id="CHEBI:35235"/>
        <dbReference type="ChEBI" id="CHEBI:37563"/>
        <dbReference type="ChEBI" id="CHEBI:59458"/>
        <dbReference type="ChEBI" id="CHEBI:60377"/>
        <dbReference type="EC" id="6.3.2.5"/>
    </reaction>
</comment>
<feature type="binding site" evidence="3">
    <location>
        <position position="352"/>
    </location>
    <ligand>
        <name>CTP</name>
        <dbReference type="ChEBI" id="CHEBI:37563"/>
    </ligand>
</feature>
<comment type="caution">
    <text evidence="3">Lacks conserved residue(s) required for the propagation of feature annotation.</text>
</comment>
<feature type="domain" description="Flavoprotein" evidence="5">
    <location>
        <begin position="1"/>
        <end position="169"/>
    </location>
</feature>
<evidence type="ECO:0000256" key="4">
    <source>
        <dbReference type="RuleBase" id="RU364078"/>
    </source>
</evidence>
<dbReference type="PANTHER" id="PTHR14359:SF6">
    <property type="entry name" value="PHOSPHOPANTOTHENOYLCYSTEINE DECARBOXYLASE"/>
    <property type="match status" value="1"/>
</dbReference>
<dbReference type="GO" id="GO:0015941">
    <property type="term" value="P:pantothenate catabolic process"/>
    <property type="evidence" value="ECO:0007669"/>
    <property type="project" value="InterPro"/>
</dbReference>
<dbReference type="SUPFAM" id="SSF52507">
    <property type="entry name" value="Homo-oligomeric flavin-containing Cys decarboxylases, HFCD"/>
    <property type="match status" value="1"/>
</dbReference>
<dbReference type="Proteomes" id="UP000544090">
    <property type="component" value="Unassembled WGS sequence"/>
</dbReference>
<dbReference type="HAMAP" id="MF_02225">
    <property type="entry name" value="CoaBC"/>
    <property type="match status" value="1"/>
</dbReference>
<dbReference type="GO" id="GO:0071513">
    <property type="term" value="C:phosphopantothenoylcysteine decarboxylase complex"/>
    <property type="evidence" value="ECO:0007669"/>
    <property type="project" value="TreeGrafter"/>
</dbReference>
<comment type="function">
    <text evidence="4">Catalyzes two steps in the biosynthesis of coenzyme A. In the first step cysteine is conjugated to 4'-phosphopantothenate to form 4-phosphopantothenoylcysteine, in the latter compound is decarboxylated to form 4'-phosphopantotheine.</text>
</comment>
<feature type="binding site" evidence="3">
    <location>
        <position position="289"/>
    </location>
    <ligand>
        <name>CTP</name>
        <dbReference type="ChEBI" id="CHEBI:37563"/>
    </ligand>
</feature>
<evidence type="ECO:0000259" key="6">
    <source>
        <dbReference type="Pfam" id="PF04127"/>
    </source>
</evidence>
<dbReference type="Pfam" id="PF02441">
    <property type="entry name" value="Flavoprotein"/>
    <property type="match status" value="1"/>
</dbReference>
<keyword evidence="2 3" id="KW-0456">Lyase</keyword>
<dbReference type="Gene3D" id="3.40.50.10300">
    <property type="entry name" value="CoaB-like"/>
    <property type="match status" value="1"/>
</dbReference>
<sequence>MRIVLGVGGGIAAYKAASLLRLFKEAGHEVTVIPTEAADKFIGRATWEALSGNPVSNSVFDAVETVNHVRLGQEADLVVVAPATADLLARAAAGLASDLLTNTLLVARGTVVMVPAMHTEMWEHPATAANVATLRGRGTIVMEPAVGRLTGKDTGPGRLPEPAEIFDFVAPYLLPAGAARTAELPLEGRHVVITAGGTREPLDPVRFLGNRSSGKQGVALARAAAAAGARVHLVAAHMEVPAPADMEVTRVETALELRQAALQAAAGADVVIMAAAVADFRPAEAAGTKIKKRDDAADPVITLVRNPDILRELVTRRSEQEAGPELIVGFAAETGDAEADVLEYAQQKLERKGCDLLVLNQVGKDLVFGQDTTTVTILDRDGSEPATVSGSKDATAAAIIERIGSELKPR</sequence>
<dbReference type="Pfam" id="PF04127">
    <property type="entry name" value="DFP"/>
    <property type="match status" value="1"/>
</dbReference>
<evidence type="ECO:0000256" key="3">
    <source>
        <dbReference type="HAMAP-Rule" id="MF_02225"/>
    </source>
</evidence>
<keyword evidence="3 4" id="KW-0285">Flavoprotein</keyword>
<dbReference type="UniPathway" id="UPA00241">
    <property type="reaction ID" value="UER00353"/>
</dbReference>
<feature type="domain" description="DNA/pantothenate metabolism flavoprotein C-terminal" evidence="6">
    <location>
        <begin position="186"/>
        <end position="403"/>
    </location>
</feature>
<dbReference type="NCBIfam" id="TIGR00521">
    <property type="entry name" value="coaBC_dfp"/>
    <property type="match status" value="1"/>
</dbReference>
<keyword evidence="3 4" id="KW-0288">FMN</keyword>
<evidence type="ECO:0000256" key="2">
    <source>
        <dbReference type="ARBA" id="ARBA00023239"/>
    </source>
</evidence>
<evidence type="ECO:0000313" key="8">
    <source>
        <dbReference type="Proteomes" id="UP000544090"/>
    </source>
</evidence>
<dbReference type="GO" id="GO:0010181">
    <property type="term" value="F:FMN binding"/>
    <property type="evidence" value="ECO:0007669"/>
    <property type="project" value="UniProtKB-UniRule"/>
</dbReference>
<proteinExistence type="inferred from homology"/>
<accession>A0A7X6HDP3</accession>
<dbReference type="GO" id="GO:0046872">
    <property type="term" value="F:metal ion binding"/>
    <property type="evidence" value="ECO:0007669"/>
    <property type="project" value="UniProtKB-KW"/>
</dbReference>
<comment type="caution">
    <text evidence="7">The sequence shown here is derived from an EMBL/GenBank/DDBJ whole genome shotgun (WGS) entry which is preliminary data.</text>
</comment>
<evidence type="ECO:0000313" key="7">
    <source>
        <dbReference type="EMBL" id="NKX54051.1"/>
    </source>
</evidence>
<dbReference type="EMBL" id="JAAZSQ010000003">
    <property type="protein sequence ID" value="NKX54051.1"/>
    <property type="molecule type" value="Genomic_DNA"/>
</dbReference>
<feature type="binding site" evidence="3">
    <location>
        <begin position="307"/>
        <end position="310"/>
    </location>
    <ligand>
        <name>CTP</name>
        <dbReference type="ChEBI" id="CHEBI:37563"/>
    </ligand>
</feature>
<comment type="cofactor">
    <cofactor evidence="3">
        <name>Mg(2+)</name>
        <dbReference type="ChEBI" id="CHEBI:18420"/>
    </cofactor>
</comment>